<dbReference type="InterPro" id="IPR044666">
    <property type="entry name" value="Cyclophilin_A-like"/>
</dbReference>
<sequence>MPDALWDGGSRRFADACFSLTTTQNFLSFFFFIIGYAYSYKAIEELVIKPKRWRDLMTDEKITRDDLLIVQDPMATTSNAREGGGDRNRMLEKMDHVITKKGANFIGSKGGVKKEGGSINADAMSEDVKRALDALKTKEAKEAFKGGGGGKVAEMEMKKANDARNNDDDEDVKVDLKKLHQYADKPHAADVVKFAPGAATFSSAEPVDYSKKGVSDRDYFLKRPLEEERQRFLNSMKRFLKPRRFEENHSRSDGKQAMGFTSTIGGEGLKGGKEKKPVFLNPKKGEKGYVSLDIQQFGSLNLELHCDIAPRTCENFLHLCEKGFYDGVKFHRNVPNFMIQGGDPTGTGKKGFSIYGETFKDEFGLQKGVLSHKERGIVSMANKGKDTNNSQFFITYGKNLTHLDGKHTIFGRVVGGLKVLDELEDIEADDKDPEKSGVDIIIEKTTVHQNPWTKLEKEYEDKRGGVADDDIKTANATMAVKTNTEKKMEEEEEKKKKMGPKIVGSGIVYEFGRNRRRRRTTTQESESDNNIREKNRRLW</sequence>
<dbReference type="STRING" id="41875.K8EMU0"/>
<dbReference type="PROSITE" id="PS00170">
    <property type="entry name" value="CSA_PPIASE_1"/>
    <property type="match status" value="1"/>
</dbReference>
<feature type="compositionally biased region" description="Basic and acidic residues" evidence="1">
    <location>
        <begin position="245"/>
        <end position="254"/>
    </location>
</feature>
<dbReference type="GO" id="GO:0006457">
    <property type="term" value="P:protein folding"/>
    <property type="evidence" value="ECO:0007669"/>
    <property type="project" value="InterPro"/>
</dbReference>
<accession>K8EMU0</accession>
<name>K8EMU0_9CHLO</name>
<dbReference type="PANTHER" id="PTHR45625:SF1">
    <property type="entry name" value="RING-TYPE E3 UBIQUITIN-PROTEIN LIGASE PPIL2"/>
    <property type="match status" value="1"/>
</dbReference>
<evidence type="ECO:0000256" key="1">
    <source>
        <dbReference type="SAM" id="MobiDB-lite"/>
    </source>
</evidence>
<dbReference type="InterPro" id="IPR002130">
    <property type="entry name" value="Cyclophilin-type_PPIase_dom"/>
</dbReference>
<gene>
    <name evidence="3" type="ordered locus">Bathy14g00570</name>
</gene>
<dbReference type="OrthoDB" id="497316at2759"/>
<dbReference type="GeneID" id="19011718"/>
<dbReference type="GO" id="GO:0061630">
    <property type="term" value="F:ubiquitin protein ligase activity"/>
    <property type="evidence" value="ECO:0007669"/>
    <property type="project" value="TreeGrafter"/>
</dbReference>
<dbReference type="EMBL" id="FO082265">
    <property type="protein sequence ID" value="CCO19532.1"/>
    <property type="molecule type" value="Genomic_DNA"/>
</dbReference>
<dbReference type="Proteomes" id="UP000198341">
    <property type="component" value="Chromosome 14"/>
</dbReference>
<dbReference type="AlphaFoldDB" id="K8EMU0"/>
<dbReference type="InterPro" id="IPR029000">
    <property type="entry name" value="Cyclophilin-like_dom_sf"/>
</dbReference>
<organism evidence="3 4">
    <name type="scientific">Bathycoccus prasinos</name>
    <dbReference type="NCBI Taxonomy" id="41875"/>
    <lineage>
        <taxon>Eukaryota</taxon>
        <taxon>Viridiplantae</taxon>
        <taxon>Chlorophyta</taxon>
        <taxon>Mamiellophyceae</taxon>
        <taxon>Mamiellales</taxon>
        <taxon>Bathycoccaceae</taxon>
        <taxon>Bathycoccus</taxon>
    </lineage>
</organism>
<keyword evidence="4" id="KW-1185">Reference proteome</keyword>
<proteinExistence type="predicted"/>
<dbReference type="InterPro" id="IPR020892">
    <property type="entry name" value="Cyclophilin-type_PPIase_CS"/>
</dbReference>
<dbReference type="GO" id="GO:0000209">
    <property type="term" value="P:protein polyubiquitination"/>
    <property type="evidence" value="ECO:0007669"/>
    <property type="project" value="TreeGrafter"/>
</dbReference>
<feature type="region of interest" description="Disordered" evidence="1">
    <location>
        <begin position="512"/>
        <end position="539"/>
    </location>
</feature>
<dbReference type="Gene3D" id="2.40.100.10">
    <property type="entry name" value="Cyclophilin-like"/>
    <property type="match status" value="1"/>
</dbReference>
<evidence type="ECO:0000313" key="4">
    <source>
        <dbReference type="Proteomes" id="UP000198341"/>
    </source>
</evidence>
<dbReference type="PROSITE" id="PS50072">
    <property type="entry name" value="CSA_PPIASE_2"/>
    <property type="match status" value="1"/>
</dbReference>
<dbReference type="SUPFAM" id="SSF50891">
    <property type="entry name" value="Cyclophilin-like"/>
    <property type="match status" value="1"/>
</dbReference>
<dbReference type="KEGG" id="bpg:Bathy14g00570"/>
<evidence type="ECO:0000313" key="3">
    <source>
        <dbReference type="EMBL" id="CCO19532.1"/>
    </source>
</evidence>
<protein>
    <recommendedName>
        <fullName evidence="2">PPIase cyclophilin-type domain-containing protein</fullName>
    </recommendedName>
</protein>
<reference evidence="3 4" key="1">
    <citation type="submission" date="2011-10" db="EMBL/GenBank/DDBJ databases">
        <authorList>
            <person name="Genoscope - CEA"/>
        </authorList>
    </citation>
    <scope>NUCLEOTIDE SEQUENCE [LARGE SCALE GENOMIC DNA]</scope>
    <source>
        <strain evidence="3 4">RCC 1105</strain>
    </source>
</reference>
<feature type="domain" description="PPIase cyclophilin-type" evidence="2">
    <location>
        <begin position="290"/>
        <end position="447"/>
    </location>
</feature>
<dbReference type="PANTHER" id="PTHR45625">
    <property type="entry name" value="PEPTIDYL-PROLYL CIS-TRANS ISOMERASE-RELATED"/>
    <property type="match status" value="1"/>
</dbReference>
<evidence type="ECO:0000259" key="2">
    <source>
        <dbReference type="PROSITE" id="PS50072"/>
    </source>
</evidence>
<dbReference type="eggNOG" id="KOG0883">
    <property type="taxonomic scope" value="Eukaryota"/>
</dbReference>
<dbReference type="RefSeq" id="XP_007509075.1">
    <property type="nucleotide sequence ID" value="XM_007509013.1"/>
</dbReference>
<feature type="region of interest" description="Disordered" evidence="1">
    <location>
        <begin position="245"/>
        <end position="277"/>
    </location>
</feature>
<dbReference type="GO" id="GO:0071013">
    <property type="term" value="C:catalytic step 2 spliceosome"/>
    <property type="evidence" value="ECO:0007669"/>
    <property type="project" value="TreeGrafter"/>
</dbReference>
<dbReference type="GO" id="GO:0003755">
    <property type="term" value="F:peptidyl-prolyl cis-trans isomerase activity"/>
    <property type="evidence" value="ECO:0007669"/>
    <property type="project" value="InterPro"/>
</dbReference>
<dbReference type="Pfam" id="PF00160">
    <property type="entry name" value="Pro_isomerase"/>
    <property type="match status" value="1"/>
</dbReference>
<dbReference type="PRINTS" id="PR00153">
    <property type="entry name" value="CSAPPISMRASE"/>
</dbReference>